<evidence type="ECO:0000313" key="2">
    <source>
        <dbReference type="Proteomes" id="UP001266357"/>
    </source>
</evidence>
<accession>A0ABU3A1X8</accession>
<sequence>MSLSSAKLFVYNFVIVSMSVSVLLYSHKVLPYSNFSTCTADINKYGFSSYCSCNKDHRYELKTGKCVLLTPSQKLKGLQHLLVKTELEISSLQSLDGEESKKTAIDRLPKYLTGIAEFMENLNEHYQFPPLLIKKARHAANLATFDIEYCSNDKVCECTELLEQLKVTILKIKNTLNSQDLDNINHKDSSEVNEESQLP</sequence>
<dbReference type="EMBL" id="JAVRIF010000002">
    <property type="protein sequence ID" value="MDT0603088.1"/>
    <property type="molecule type" value="Genomic_DNA"/>
</dbReference>
<comment type="caution">
    <text evidence="1">The sequence shown here is derived from an EMBL/GenBank/DDBJ whole genome shotgun (WGS) entry which is preliminary data.</text>
</comment>
<dbReference type="RefSeq" id="WP_311578550.1">
    <property type="nucleotide sequence ID" value="NZ_JAVRIF010000002.1"/>
</dbReference>
<dbReference type="Proteomes" id="UP001266357">
    <property type="component" value="Unassembled WGS sequence"/>
</dbReference>
<gene>
    <name evidence="1" type="ORF">RM573_05730</name>
</gene>
<evidence type="ECO:0000313" key="1">
    <source>
        <dbReference type="EMBL" id="MDT0603088.1"/>
    </source>
</evidence>
<keyword evidence="2" id="KW-1185">Reference proteome</keyword>
<protein>
    <submittedName>
        <fullName evidence="1">Uncharacterized protein</fullName>
    </submittedName>
</protein>
<reference evidence="1 2" key="1">
    <citation type="submission" date="2023-09" db="EMBL/GenBank/DDBJ databases">
        <authorList>
            <person name="Rey-Velasco X."/>
        </authorList>
    </citation>
    <scope>NUCLEOTIDE SEQUENCE [LARGE SCALE GENOMIC DNA]</scope>
    <source>
        <strain evidence="1 2">W431</strain>
    </source>
</reference>
<organism evidence="1 2">
    <name type="scientific">Thalassotalea castellviae</name>
    <dbReference type="NCBI Taxonomy" id="3075612"/>
    <lineage>
        <taxon>Bacteria</taxon>
        <taxon>Pseudomonadati</taxon>
        <taxon>Pseudomonadota</taxon>
        <taxon>Gammaproteobacteria</taxon>
        <taxon>Alteromonadales</taxon>
        <taxon>Colwelliaceae</taxon>
        <taxon>Thalassotalea</taxon>
    </lineage>
</organism>
<name>A0ABU3A1X8_9GAMM</name>
<proteinExistence type="predicted"/>